<accession>A0A917WKC9</accession>
<keyword evidence="2" id="KW-1185">Reference proteome</keyword>
<dbReference type="EMBL" id="BMNA01000007">
    <property type="protein sequence ID" value="GGM10327.1"/>
    <property type="molecule type" value="Genomic_DNA"/>
</dbReference>
<proteinExistence type="predicted"/>
<protein>
    <submittedName>
        <fullName evidence="1">Uncharacterized protein</fullName>
    </submittedName>
</protein>
<dbReference type="AlphaFoldDB" id="A0A917WKC9"/>
<comment type="caution">
    <text evidence="1">The sequence shown here is derived from an EMBL/GenBank/DDBJ whole genome shotgun (WGS) entry which is preliminary data.</text>
</comment>
<sequence length="273" mass="29941">MSCSPPSLARSGAQLSGRTPSEVLSQVVFRAVWPHPHWAVSVLDWHGLTGHRADKASEVAARHRVSVTTLRHRIRLTQVVGRRVPLSSALISELTRPSVVGEDALARVRVAHTFGLDIHVEPQPVGLRGRRSPAGAWAVRTVCNVLAAAGPQPLDVLVEAVARSRTLIRPAPSPAELYELLAGSGTVRLGRGRLWTLVVLRPPIPPHARLLAAMGDRVYSWSAMVRVLTELGYASVSARGRILDRHPLIRRLERNRYQLILPVAQDRASAHHR</sequence>
<evidence type="ECO:0000313" key="1">
    <source>
        <dbReference type="EMBL" id="GGM10327.1"/>
    </source>
</evidence>
<reference evidence="1" key="1">
    <citation type="journal article" date="2014" name="Int. J. Syst. Evol. Microbiol.">
        <title>Complete genome sequence of Corynebacterium casei LMG S-19264T (=DSM 44701T), isolated from a smear-ripened cheese.</title>
        <authorList>
            <consortium name="US DOE Joint Genome Institute (JGI-PGF)"/>
            <person name="Walter F."/>
            <person name="Albersmeier A."/>
            <person name="Kalinowski J."/>
            <person name="Ruckert C."/>
        </authorList>
    </citation>
    <scope>NUCLEOTIDE SEQUENCE</scope>
    <source>
        <strain evidence="1">CGMCC 4.7308</strain>
    </source>
</reference>
<name>A0A917WKC9_9ACTN</name>
<gene>
    <name evidence="1" type="ORF">GCM10011594_32780</name>
</gene>
<organism evidence="1 2">
    <name type="scientific">Nakamurella endophytica</name>
    <dbReference type="NCBI Taxonomy" id="1748367"/>
    <lineage>
        <taxon>Bacteria</taxon>
        <taxon>Bacillati</taxon>
        <taxon>Actinomycetota</taxon>
        <taxon>Actinomycetes</taxon>
        <taxon>Nakamurellales</taxon>
        <taxon>Nakamurellaceae</taxon>
        <taxon>Nakamurella</taxon>
    </lineage>
</organism>
<evidence type="ECO:0000313" key="2">
    <source>
        <dbReference type="Proteomes" id="UP000655208"/>
    </source>
</evidence>
<reference evidence="1" key="2">
    <citation type="submission" date="2020-09" db="EMBL/GenBank/DDBJ databases">
        <authorList>
            <person name="Sun Q."/>
            <person name="Zhou Y."/>
        </authorList>
    </citation>
    <scope>NUCLEOTIDE SEQUENCE</scope>
    <source>
        <strain evidence="1">CGMCC 4.7308</strain>
    </source>
</reference>
<dbReference type="Proteomes" id="UP000655208">
    <property type="component" value="Unassembled WGS sequence"/>
</dbReference>